<gene>
    <name evidence="5" type="ORF">ACFOU2_01405</name>
</gene>
<evidence type="ECO:0000313" key="6">
    <source>
        <dbReference type="Proteomes" id="UP001595752"/>
    </source>
</evidence>
<evidence type="ECO:0000256" key="3">
    <source>
        <dbReference type="SAM" id="SignalP"/>
    </source>
</evidence>
<keyword evidence="6" id="KW-1185">Reference proteome</keyword>
<reference evidence="6" key="1">
    <citation type="journal article" date="2019" name="Int. J. Syst. Evol. Microbiol.">
        <title>The Global Catalogue of Microorganisms (GCM) 10K type strain sequencing project: providing services to taxonomists for standard genome sequencing and annotation.</title>
        <authorList>
            <consortium name="The Broad Institute Genomics Platform"/>
            <consortium name="The Broad Institute Genome Sequencing Center for Infectious Disease"/>
            <person name="Wu L."/>
            <person name="Ma J."/>
        </authorList>
    </citation>
    <scope>NUCLEOTIDE SEQUENCE [LARGE SCALE GENOMIC DNA]</scope>
    <source>
        <strain evidence="6">CCUG 61889</strain>
    </source>
</reference>
<dbReference type="SUPFAM" id="SSF53807">
    <property type="entry name" value="Helical backbone' metal receptor"/>
    <property type="match status" value="1"/>
</dbReference>
<evidence type="ECO:0000313" key="5">
    <source>
        <dbReference type="EMBL" id="MFC3882255.1"/>
    </source>
</evidence>
<dbReference type="RefSeq" id="WP_377911549.1">
    <property type="nucleotide sequence ID" value="NZ_JBHRZT010000007.1"/>
</dbReference>
<evidence type="ECO:0000256" key="1">
    <source>
        <dbReference type="ARBA" id="ARBA00008814"/>
    </source>
</evidence>
<proteinExistence type="inferred from homology"/>
<dbReference type="EMBL" id="JBHRZT010000007">
    <property type="protein sequence ID" value="MFC3882255.1"/>
    <property type="molecule type" value="Genomic_DNA"/>
</dbReference>
<dbReference type="PANTHER" id="PTHR30535:SF34">
    <property type="entry name" value="MOLYBDATE-BINDING PROTEIN MOLA"/>
    <property type="match status" value="1"/>
</dbReference>
<comment type="similarity">
    <text evidence="1">Belongs to the bacterial solute-binding protein 8 family.</text>
</comment>
<accession>A0ABV8AZ73</accession>
<dbReference type="PROSITE" id="PS51257">
    <property type="entry name" value="PROKAR_LIPOPROTEIN"/>
    <property type="match status" value="1"/>
</dbReference>
<protein>
    <submittedName>
        <fullName evidence="5">ABC transporter substrate-binding protein</fullName>
    </submittedName>
</protein>
<feature type="signal peptide" evidence="3">
    <location>
        <begin position="1"/>
        <end position="24"/>
    </location>
</feature>
<organism evidence="5 6">
    <name type="scientific">Bacillus songklensis</name>
    <dbReference type="NCBI Taxonomy" id="1069116"/>
    <lineage>
        <taxon>Bacteria</taxon>
        <taxon>Bacillati</taxon>
        <taxon>Bacillota</taxon>
        <taxon>Bacilli</taxon>
        <taxon>Bacillales</taxon>
        <taxon>Bacillaceae</taxon>
        <taxon>Bacillus</taxon>
    </lineage>
</organism>
<name>A0ABV8AZ73_9BACI</name>
<comment type="caution">
    <text evidence="5">The sequence shown here is derived from an EMBL/GenBank/DDBJ whole genome shotgun (WGS) entry which is preliminary data.</text>
</comment>
<dbReference type="Gene3D" id="3.40.50.1980">
    <property type="entry name" value="Nitrogenase molybdenum iron protein domain"/>
    <property type="match status" value="2"/>
</dbReference>
<feature type="chain" id="PRO_5046320275" evidence="3">
    <location>
        <begin position="25"/>
        <end position="323"/>
    </location>
</feature>
<dbReference type="CDD" id="cd01143">
    <property type="entry name" value="YvrC"/>
    <property type="match status" value="1"/>
</dbReference>
<dbReference type="InterPro" id="IPR050902">
    <property type="entry name" value="ABC_Transporter_SBP"/>
</dbReference>
<dbReference type="PANTHER" id="PTHR30535">
    <property type="entry name" value="VITAMIN B12-BINDING PROTEIN"/>
    <property type="match status" value="1"/>
</dbReference>
<dbReference type="Pfam" id="PF01497">
    <property type="entry name" value="Peripla_BP_2"/>
    <property type="match status" value="1"/>
</dbReference>
<dbReference type="NCBIfam" id="NF038402">
    <property type="entry name" value="TroA_like"/>
    <property type="match status" value="1"/>
</dbReference>
<dbReference type="InterPro" id="IPR054828">
    <property type="entry name" value="Vit_B12_bind_prot"/>
</dbReference>
<dbReference type="Proteomes" id="UP001595752">
    <property type="component" value="Unassembled WGS sequence"/>
</dbReference>
<evidence type="ECO:0000256" key="2">
    <source>
        <dbReference type="ARBA" id="ARBA00022729"/>
    </source>
</evidence>
<dbReference type="InterPro" id="IPR002491">
    <property type="entry name" value="ABC_transptr_periplasmic_BD"/>
</dbReference>
<evidence type="ECO:0000259" key="4">
    <source>
        <dbReference type="PROSITE" id="PS50983"/>
    </source>
</evidence>
<keyword evidence="2 3" id="KW-0732">Signal</keyword>
<dbReference type="PROSITE" id="PS50983">
    <property type="entry name" value="FE_B12_PBP"/>
    <property type="match status" value="1"/>
</dbReference>
<sequence>MLKHGRLLTLLIALMMFLAACGGAAESNTKQSETKQIGEKVVQDFPVTMKDARGKEVTLDSKPKKIVSLIPSNTEILFELGLNKQIIGVSNYDNYPEEALKKEKVGDTNVNVEKIVSLQPDIVFAHASAMGSSPDAFQQLEDAGVKVFVVKDATSFEQVYNSIITMGTLTGKQTEAEKIVKDMKADVAAIKEKANKIDEKDRKMVWVEVSGEPEIYTTGKGTFMDEMLNIIGAKNAAENEKGWVMMSEEKAVQLNPDVIITTYGYYDKEAAQKVLKRPAWQNVTAVKEKKVLDVNSDKVTRPGPRLAEGLQELAKAVYPEVYN</sequence>
<feature type="domain" description="Fe/B12 periplasmic-binding" evidence="4">
    <location>
        <begin position="65"/>
        <end position="321"/>
    </location>
</feature>